<accession>A0A6A6I6S5</accession>
<dbReference type="EMBL" id="ML987199">
    <property type="protein sequence ID" value="KAF2246254.1"/>
    <property type="molecule type" value="Genomic_DNA"/>
</dbReference>
<dbReference type="RefSeq" id="XP_033681258.1">
    <property type="nucleotide sequence ID" value="XM_033835758.1"/>
</dbReference>
<evidence type="ECO:0000313" key="2">
    <source>
        <dbReference type="EMBL" id="KAF2246254.1"/>
    </source>
</evidence>
<organism evidence="2 3">
    <name type="scientific">Trematosphaeria pertusa</name>
    <dbReference type="NCBI Taxonomy" id="390896"/>
    <lineage>
        <taxon>Eukaryota</taxon>
        <taxon>Fungi</taxon>
        <taxon>Dikarya</taxon>
        <taxon>Ascomycota</taxon>
        <taxon>Pezizomycotina</taxon>
        <taxon>Dothideomycetes</taxon>
        <taxon>Pleosporomycetidae</taxon>
        <taxon>Pleosporales</taxon>
        <taxon>Massarineae</taxon>
        <taxon>Trematosphaeriaceae</taxon>
        <taxon>Trematosphaeria</taxon>
    </lineage>
</organism>
<evidence type="ECO:0000313" key="3">
    <source>
        <dbReference type="Proteomes" id="UP000800094"/>
    </source>
</evidence>
<dbReference type="AlphaFoldDB" id="A0A6A6I6S5"/>
<reference evidence="2" key="1">
    <citation type="journal article" date="2020" name="Stud. Mycol.">
        <title>101 Dothideomycetes genomes: a test case for predicting lifestyles and emergence of pathogens.</title>
        <authorList>
            <person name="Haridas S."/>
            <person name="Albert R."/>
            <person name="Binder M."/>
            <person name="Bloem J."/>
            <person name="Labutti K."/>
            <person name="Salamov A."/>
            <person name="Andreopoulos B."/>
            <person name="Baker S."/>
            <person name="Barry K."/>
            <person name="Bills G."/>
            <person name="Bluhm B."/>
            <person name="Cannon C."/>
            <person name="Castanera R."/>
            <person name="Culley D."/>
            <person name="Daum C."/>
            <person name="Ezra D."/>
            <person name="Gonzalez J."/>
            <person name="Henrissat B."/>
            <person name="Kuo A."/>
            <person name="Liang C."/>
            <person name="Lipzen A."/>
            <person name="Lutzoni F."/>
            <person name="Magnuson J."/>
            <person name="Mondo S."/>
            <person name="Nolan M."/>
            <person name="Ohm R."/>
            <person name="Pangilinan J."/>
            <person name="Park H.-J."/>
            <person name="Ramirez L."/>
            <person name="Alfaro M."/>
            <person name="Sun H."/>
            <person name="Tritt A."/>
            <person name="Yoshinaga Y."/>
            <person name="Zwiers L.-H."/>
            <person name="Turgeon B."/>
            <person name="Goodwin S."/>
            <person name="Spatafora J."/>
            <person name="Crous P."/>
            <person name="Grigoriev I."/>
        </authorList>
    </citation>
    <scope>NUCLEOTIDE SEQUENCE</scope>
    <source>
        <strain evidence="2">CBS 122368</strain>
    </source>
</reference>
<dbReference type="Proteomes" id="UP000800094">
    <property type="component" value="Unassembled WGS sequence"/>
</dbReference>
<evidence type="ECO:0000256" key="1">
    <source>
        <dbReference type="SAM" id="MobiDB-lite"/>
    </source>
</evidence>
<protein>
    <submittedName>
        <fullName evidence="2">Uncharacterized protein</fullName>
    </submittedName>
</protein>
<sequence>MGNVLARLTNNQQMAGPFDHLQDIQQEVVGEVDPSSDAFEVAEDDEHEEHTLVLECSASAATNTHLRSLLPPNPSTPWLTHQVNYPFWPSGPSLTTSPAAPKEVLTARAAVCKLQNPSGLREMTRRVLCDSFACEEMQDYDANRALVLGSASRRMLRARSWLDGRARRRAVRERMEREEVVRAAVEAQRRAERLLREMSAMGEGRADEDEGSPMSFRCVGLAGERVDRAGDEEPEGVAGSFVSAVFSSVSLPGHLLQTALPKACSAPPFRILRASPYAYGSVPLDHYFRLPGKEVRRPLQQGRVGVDEYFEVSTSASVSETQSWEGTGSSYSSYLSGCSSDTGGEQIDQYFAKVPIPKPNLQSALMPAIMFLQYDHGHRVGLAAEQQAASPIAGEDAGPTDFPGPTPEPRRTRLVRADTPYPGARRLLRHADAVADIRQVVRQHPMGRIPASPIQSRGVNFDRQQQSRIVNSDERAICIDPRVIPISCYRSRAGVIAEVPNLEASA</sequence>
<dbReference type="GeneID" id="54589088"/>
<proteinExistence type="predicted"/>
<gene>
    <name evidence="2" type="ORF">BU26DRAFT_607489</name>
</gene>
<keyword evidence="3" id="KW-1185">Reference proteome</keyword>
<feature type="region of interest" description="Disordered" evidence="1">
    <location>
        <begin position="388"/>
        <end position="411"/>
    </location>
</feature>
<name>A0A6A6I6S5_9PLEO</name>